<keyword evidence="3" id="KW-0804">Transcription</keyword>
<dbReference type="PANTHER" id="PTHR44688:SF16">
    <property type="entry name" value="DNA-BINDING TRANSCRIPTIONAL ACTIVATOR DEVR_DOSR"/>
    <property type="match status" value="1"/>
</dbReference>
<feature type="region of interest" description="Disordered" evidence="4">
    <location>
        <begin position="1"/>
        <end position="38"/>
    </location>
</feature>
<keyword evidence="1" id="KW-0805">Transcription regulation</keyword>
<dbReference type="KEGG" id="sroi:IAG44_41380"/>
<dbReference type="PRINTS" id="PR00038">
    <property type="entry name" value="HTHLUXR"/>
</dbReference>
<evidence type="ECO:0000313" key="6">
    <source>
        <dbReference type="EMBL" id="QNP75227.1"/>
    </source>
</evidence>
<dbReference type="InterPro" id="IPR000792">
    <property type="entry name" value="Tscrpt_reg_LuxR_C"/>
</dbReference>
<organism evidence="6 7">
    <name type="scientific">Streptomyces roseirectus</name>
    <dbReference type="NCBI Taxonomy" id="2768066"/>
    <lineage>
        <taxon>Bacteria</taxon>
        <taxon>Bacillati</taxon>
        <taxon>Actinomycetota</taxon>
        <taxon>Actinomycetes</taxon>
        <taxon>Kitasatosporales</taxon>
        <taxon>Streptomycetaceae</taxon>
        <taxon>Streptomyces</taxon>
    </lineage>
</organism>
<feature type="compositionally biased region" description="Pro residues" evidence="4">
    <location>
        <begin position="13"/>
        <end position="22"/>
    </location>
</feature>
<protein>
    <submittedName>
        <fullName evidence="6">Helix-turn-helix transcriptional regulator</fullName>
    </submittedName>
</protein>
<dbReference type="Proteomes" id="UP000516052">
    <property type="component" value="Chromosome"/>
</dbReference>
<dbReference type="GO" id="GO:0006355">
    <property type="term" value="P:regulation of DNA-templated transcription"/>
    <property type="evidence" value="ECO:0007669"/>
    <property type="project" value="InterPro"/>
</dbReference>
<dbReference type="AlphaFoldDB" id="A0A7H0IR11"/>
<evidence type="ECO:0000256" key="4">
    <source>
        <dbReference type="SAM" id="MobiDB-lite"/>
    </source>
</evidence>
<keyword evidence="2" id="KW-0238">DNA-binding</keyword>
<dbReference type="InterPro" id="IPR036388">
    <property type="entry name" value="WH-like_DNA-bd_sf"/>
</dbReference>
<accession>A0A7H0IR11</accession>
<evidence type="ECO:0000259" key="5">
    <source>
        <dbReference type="PROSITE" id="PS50043"/>
    </source>
</evidence>
<reference evidence="6 7" key="1">
    <citation type="submission" date="2020-08" db="EMBL/GenBank/DDBJ databases">
        <title>A novel species.</title>
        <authorList>
            <person name="Gao J."/>
        </authorList>
    </citation>
    <scope>NUCLEOTIDE SEQUENCE [LARGE SCALE GENOMIC DNA]</scope>
    <source>
        <strain evidence="6 7">CRXT-G-22</strain>
    </source>
</reference>
<sequence>MEQPTGTVLTSLPGPPARPPAPDLTRLLGGPSGPHAQKTCACRRTHHRHRLTLLGLGVDRATVVTHAEAQLDDADRCPDPGCAWHSLLALVFAGELVLADLHCSRLSGRPRWSGTGPAAQAVRIVRSRITLLAGDPGGARRILDELIREPLAGTLDTVAVAWLTEALLHLGEPYRAETLLTGRGRAGALPAHLPGKAPLLQARGQLGLTLRRSRHALKDFLACGAETAACDVTNPAVLPWRTGAALCLRELGQDGQAHTLAHAELAGARQWGSPREIGRTLLTTALLEDGPAARDLVTEAIDLFTVSDAPGDITYAAHVVGSAPGLRRDVVWTRRTLRRIAELAHRSGNRHAADRAADTLSGFLSVHGDPALTRHETEVVHLVWAGYDNTEIADRLSLTRRTVEHHLSSVYQKFGLTDRRHLFRAMTELS</sequence>
<evidence type="ECO:0000256" key="3">
    <source>
        <dbReference type="ARBA" id="ARBA00023163"/>
    </source>
</evidence>
<dbReference type="SUPFAM" id="SSF46894">
    <property type="entry name" value="C-terminal effector domain of the bipartite response regulators"/>
    <property type="match status" value="1"/>
</dbReference>
<evidence type="ECO:0000313" key="7">
    <source>
        <dbReference type="Proteomes" id="UP000516052"/>
    </source>
</evidence>
<dbReference type="CDD" id="cd06170">
    <property type="entry name" value="LuxR_C_like"/>
    <property type="match status" value="1"/>
</dbReference>
<dbReference type="Pfam" id="PF00196">
    <property type="entry name" value="GerE"/>
    <property type="match status" value="1"/>
</dbReference>
<dbReference type="EMBL" id="CP060828">
    <property type="protein sequence ID" value="QNP75227.1"/>
    <property type="molecule type" value="Genomic_DNA"/>
</dbReference>
<gene>
    <name evidence="6" type="ORF">IAG44_41380</name>
</gene>
<dbReference type="PANTHER" id="PTHR44688">
    <property type="entry name" value="DNA-BINDING TRANSCRIPTIONAL ACTIVATOR DEVR_DOSR"/>
    <property type="match status" value="1"/>
</dbReference>
<dbReference type="RefSeq" id="WP_187752148.1">
    <property type="nucleotide sequence ID" value="NZ_CP060828.1"/>
</dbReference>
<dbReference type="InterPro" id="IPR016032">
    <property type="entry name" value="Sig_transdc_resp-reg_C-effctor"/>
</dbReference>
<dbReference type="PROSITE" id="PS00622">
    <property type="entry name" value="HTH_LUXR_1"/>
    <property type="match status" value="1"/>
</dbReference>
<keyword evidence="7" id="KW-1185">Reference proteome</keyword>
<dbReference type="PROSITE" id="PS50043">
    <property type="entry name" value="HTH_LUXR_2"/>
    <property type="match status" value="1"/>
</dbReference>
<dbReference type="GO" id="GO:0003677">
    <property type="term" value="F:DNA binding"/>
    <property type="evidence" value="ECO:0007669"/>
    <property type="project" value="UniProtKB-KW"/>
</dbReference>
<evidence type="ECO:0000256" key="1">
    <source>
        <dbReference type="ARBA" id="ARBA00023015"/>
    </source>
</evidence>
<feature type="domain" description="HTH luxR-type" evidence="5">
    <location>
        <begin position="365"/>
        <end position="430"/>
    </location>
</feature>
<dbReference type="SMART" id="SM00421">
    <property type="entry name" value="HTH_LUXR"/>
    <property type="match status" value="1"/>
</dbReference>
<dbReference type="Gene3D" id="1.10.10.10">
    <property type="entry name" value="Winged helix-like DNA-binding domain superfamily/Winged helix DNA-binding domain"/>
    <property type="match status" value="1"/>
</dbReference>
<name>A0A7H0IR11_9ACTN</name>
<evidence type="ECO:0000256" key="2">
    <source>
        <dbReference type="ARBA" id="ARBA00023125"/>
    </source>
</evidence>
<proteinExistence type="predicted"/>